<keyword evidence="1" id="KW-1133">Transmembrane helix</keyword>
<reference evidence="3" key="1">
    <citation type="submission" date="2010-12" db="EMBL/GenBank/DDBJ databases">
        <title>Complete sequence of Bacillus cellulosilyticus DSM 2522.</title>
        <authorList>
            <consortium name="US DOE Joint Genome Institute"/>
            <person name="Lucas S."/>
            <person name="Copeland A."/>
            <person name="Lapidus A."/>
            <person name="Cheng J.-F."/>
            <person name="Bruce D."/>
            <person name="Goodwin L."/>
            <person name="Pitluck S."/>
            <person name="Chertkov O."/>
            <person name="Detter J.C."/>
            <person name="Han C."/>
            <person name="Tapia R."/>
            <person name="Land M."/>
            <person name="Hauser L."/>
            <person name="Jeffries C."/>
            <person name="Kyrpides N."/>
            <person name="Ivanova N."/>
            <person name="Mikhailova N."/>
            <person name="Brumm P."/>
            <person name="Mead D."/>
            <person name="Woyke T."/>
        </authorList>
    </citation>
    <scope>NUCLEOTIDE SEQUENCE [LARGE SCALE GENOMIC DNA]</scope>
    <source>
        <strain evidence="3">DSM 2522</strain>
    </source>
</reference>
<evidence type="ECO:0000313" key="4">
    <source>
        <dbReference type="Proteomes" id="UP000001401"/>
    </source>
</evidence>
<evidence type="ECO:0000313" key="3">
    <source>
        <dbReference type="EMBL" id="ADU31578.1"/>
    </source>
</evidence>
<keyword evidence="4" id="KW-1185">Reference proteome</keyword>
<dbReference type="STRING" id="649639.Bcell_3336"/>
<dbReference type="PANTHER" id="PTHR46211:SF14">
    <property type="entry name" value="GLYCEROPHOSPHODIESTER PHOSPHODIESTERASE"/>
    <property type="match status" value="1"/>
</dbReference>
<dbReference type="EMBL" id="CP002394">
    <property type="protein sequence ID" value="ADU31578.1"/>
    <property type="molecule type" value="Genomic_DNA"/>
</dbReference>
<sequence>MKIAYYKVNTKKKSKLFMLFGIGISVIAIIWAAIFFFPVSERPEKSFFQLEDDRPMVIAHQGGEHLAPSNTLVAFDQAVNLGVDAIEFDIHMTKDGHLVAIHDPTVDRTTDGKGKVNDMTLEEVIALDAGYYFNDLNGEYSFRGLGIRIPTIDEIFTHFSNTRMVIEIKDSNRPELYESIVDELWTKINQYDVQDNVLVASFNQDIIEMFIDKAGDEVAISGGRSEIKRFVIFHKLLLNSLYSPKVDAIQIPIQEGNFNLKDKKLIRGAHARGMDVHYWTINDRTTMEKIIELGADGIITDRPDIALDLLGE</sequence>
<dbReference type="HOGENOM" id="CLU_030006_3_6_9"/>
<evidence type="ECO:0000259" key="2">
    <source>
        <dbReference type="PROSITE" id="PS51704"/>
    </source>
</evidence>
<gene>
    <name evidence="3" type="ordered locus">Bcell_3336</name>
</gene>
<dbReference type="PROSITE" id="PS51704">
    <property type="entry name" value="GP_PDE"/>
    <property type="match status" value="1"/>
</dbReference>
<feature type="transmembrane region" description="Helical" evidence="1">
    <location>
        <begin position="16"/>
        <end position="37"/>
    </location>
</feature>
<dbReference type="Proteomes" id="UP000001401">
    <property type="component" value="Chromosome"/>
</dbReference>
<dbReference type="PANTHER" id="PTHR46211">
    <property type="entry name" value="GLYCEROPHOSPHORYL DIESTER PHOSPHODIESTERASE"/>
    <property type="match status" value="1"/>
</dbReference>
<accession>E6U1T1</accession>
<evidence type="ECO:0000256" key="1">
    <source>
        <dbReference type="SAM" id="Phobius"/>
    </source>
</evidence>
<dbReference type="Gene3D" id="3.20.20.190">
    <property type="entry name" value="Phosphatidylinositol (PI) phosphodiesterase"/>
    <property type="match status" value="1"/>
</dbReference>
<dbReference type="Pfam" id="PF03009">
    <property type="entry name" value="GDPD"/>
    <property type="match status" value="1"/>
</dbReference>
<keyword evidence="1" id="KW-0472">Membrane</keyword>
<organism evidence="3 4">
    <name type="scientific">Evansella cellulosilytica (strain ATCC 21833 / DSM 2522 / FERM P-1141 / JCM 9156 / N-4)</name>
    <name type="common">Bacillus cellulosilyticus</name>
    <dbReference type="NCBI Taxonomy" id="649639"/>
    <lineage>
        <taxon>Bacteria</taxon>
        <taxon>Bacillati</taxon>
        <taxon>Bacillota</taxon>
        <taxon>Bacilli</taxon>
        <taxon>Bacillales</taxon>
        <taxon>Bacillaceae</taxon>
        <taxon>Evansella</taxon>
    </lineage>
</organism>
<dbReference type="CDD" id="cd08561">
    <property type="entry name" value="GDPD_cytoplasmic_ScUgpQ2_like"/>
    <property type="match status" value="1"/>
</dbReference>
<dbReference type="InterPro" id="IPR017946">
    <property type="entry name" value="PLC-like_Pdiesterase_TIM-brl"/>
</dbReference>
<dbReference type="SUPFAM" id="SSF51695">
    <property type="entry name" value="PLC-like phosphodiesterases"/>
    <property type="match status" value="1"/>
</dbReference>
<name>E6U1T1_EVAC2</name>
<dbReference type="eggNOG" id="COG0584">
    <property type="taxonomic scope" value="Bacteria"/>
</dbReference>
<feature type="domain" description="GP-PDE" evidence="2">
    <location>
        <begin position="55"/>
        <end position="310"/>
    </location>
</feature>
<protein>
    <submittedName>
        <fullName evidence="3">Glycerophosphoryl diester phosphodiesterase</fullName>
    </submittedName>
</protein>
<proteinExistence type="predicted"/>
<keyword evidence="1" id="KW-0812">Transmembrane</keyword>
<dbReference type="InterPro" id="IPR030395">
    <property type="entry name" value="GP_PDE_dom"/>
</dbReference>
<dbReference type="AlphaFoldDB" id="E6U1T1"/>
<dbReference type="KEGG" id="bco:Bcell_3336"/>
<dbReference type="GO" id="GO:0006629">
    <property type="term" value="P:lipid metabolic process"/>
    <property type="evidence" value="ECO:0007669"/>
    <property type="project" value="InterPro"/>
</dbReference>
<dbReference type="GO" id="GO:0008081">
    <property type="term" value="F:phosphoric diester hydrolase activity"/>
    <property type="evidence" value="ECO:0007669"/>
    <property type="project" value="InterPro"/>
</dbReference>